<evidence type="ECO:0000256" key="1">
    <source>
        <dbReference type="ARBA" id="ARBA00007905"/>
    </source>
</evidence>
<keyword evidence="2" id="KW-0521">NADP</keyword>
<gene>
    <name evidence="5" type="ORF">ACFQH9_26600</name>
</gene>
<organism evidence="5 6">
    <name type="scientific">Pseudonocardia lutea</name>
    <dbReference type="NCBI Taxonomy" id="2172015"/>
    <lineage>
        <taxon>Bacteria</taxon>
        <taxon>Bacillati</taxon>
        <taxon>Actinomycetota</taxon>
        <taxon>Actinomycetes</taxon>
        <taxon>Pseudonocardiales</taxon>
        <taxon>Pseudonocardiaceae</taxon>
        <taxon>Pseudonocardia</taxon>
    </lineage>
</organism>
<dbReference type="InterPro" id="IPR023210">
    <property type="entry name" value="NADP_OxRdtase_dom"/>
</dbReference>
<comment type="caution">
    <text evidence="5">The sequence shown here is derived from an EMBL/GenBank/DDBJ whole genome shotgun (WGS) entry which is preliminary data.</text>
</comment>
<proteinExistence type="inferred from homology"/>
<dbReference type="Gene3D" id="3.20.20.100">
    <property type="entry name" value="NADP-dependent oxidoreductase domain"/>
    <property type="match status" value="1"/>
</dbReference>
<protein>
    <submittedName>
        <fullName evidence="5">Aldo/keto reductase</fullName>
    </submittedName>
</protein>
<dbReference type="InterPro" id="IPR018170">
    <property type="entry name" value="Aldo/ket_reductase_CS"/>
</dbReference>
<dbReference type="CDD" id="cd19132">
    <property type="entry name" value="AKR_AKR5D1_E1"/>
    <property type="match status" value="1"/>
</dbReference>
<evidence type="ECO:0000259" key="4">
    <source>
        <dbReference type="Pfam" id="PF00248"/>
    </source>
</evidence>
<dbReference type="Pfam" id="PF00248">
    <property type="entry name" value="Aldo_ket_red"/>
    <property type="match status" value="1"/>
</dbReference>
<feature type="domain" description="NADP-dependent oxidoreductase" evidence="4">
    <location>
        <begin position="28"/>
        <end position="259"/>
    </location>
</feature>
<name>A0ABW1IDN9_9PSEU</name>
<dbReference type="SUPFAM" id="SSF51430">
    <property type="entry name" value="NAD(P)-linked oxidoreductase"/>
    <property type="match status" value="1"/>
</dbReference>
<dbReference type="PIRSF" id="PIRSF000097">
    <property type="entry name" value="AKR"/>
    <property type="match status" value="1"/>
</dbReference>
<dbReference type="RefSeq" id="WP_379570173.1">
    <property type="nucleotide sequence ID" value="NZ_JBHSQK010000086.1"/>
</dbReference>
<dbReference type="PANTHER" id="PTHR43827">
    <property type="entry name" value="2,5-DIKETO-D-GLUCONIC ACID REDUCTASE"/>
    <property type="match status" value="1"/>
</dbReference>
<evidence type="ECO:0000256" key="3">
    <source>
        <dbReference type="ARBA" id="ARBA00023002"/>
    </source>
</evidence>
<dbReference type="InterPro" id="IPR036812">
    <property type="entry name" value="NAD(P)_OxRdtase_dom_sf"/>
</dbReference>
<comment type="similarity">
    <text evidence="1">Belongs to the aldo/keto reductase family.</text>
</comment>
<sequence>MTIPSLAMADGRAIPAVGFGTYPHAGDDSRTTTISALDAGYRLLDTALRYGNEQGVGRAVREYDLPREEILVATKLAGRHHGYDETLKGFQESLANLGLDHVDLYLVHWPLPRLDKYVDSWRAMIRLREEGLVRSIGVSNFTEAHLRRLVDETGVVPALNQVEMHPYFPQAALREVHAELGIVTESWSPLGRGELLAEPAVVRVAEAHGVTPAQAVLRWHVQLGAVPIPKSADPERQRTNIDLFGFELTDDEVAALSGLERGRIWDQDPETYEEF</sequence>
<evidence type="ECO:0000313" key="6">
    <source>
        <dbReference type="Proteomes" id="UP001596119"/>
    </source>
</evidence>
<evidence type="ECO:0000256" key="2">
    <source>
        <dbReference type="ARBA" id="ARBA00022857"/>
    </source>
</evidence>
<dbReference type="PANTHER" id="PTHR43827:SF3">
    <property type="entry name" value="NADP-DEPENDENT OXIDOREDUCTASE DOMAIN-CONTAINING PROTEIN"/>
    <property type="match status" value="1"/>
</dbReference>
<reference evidence="6" key="1">
    <citation type="journal article" date="2019" name="Int. J. Syst. Evol. Microbiol.">
        <title>The Global Catalogue of Microorganisms (GCM) 10K type strain sequencing project: providing services to taxonomists for standard genome sequencing and annotation.</title>
        <authorList>
            <consortium name="The Broad Institute Genomics Platform"/>
            <consortium name="The Broad Institute Genome Sequencing Center for Infectious Disease"/>
            <person name="Wu L."/>
            <person name="Ma J."/>
        </authorList>
    </citation>
    <scope>NUCLEOTIDE SEQUENCE [LARGE SCALE GENOMIC DNA]</scope>
    <source>
        <strain evidence="6">CGMCC 4.7397</strain>
    </source>
</reference>
<accession>A0ABW1IDN9</accession>
<keyword evidence="3" id="KW-0560">Oxidoreductase</keyword>
<dbReference type="PROSITE" id="PS00798">
    <property type="entry name" value="ALDOKETO_REDUCTASE_1"/>
    <property type="match status" value="1"/>
</dbReference>
<dbReference type="PRINTS" id="PR00069">
    <property type="entry name" value="ALDKETRDTASE"/>
</dbReference>
<keyword evidence="6" id="KW-1185">Reference proteome</keyword>
<dbReference type="Proteomes" id="UP001596119">
    <property type="component" value="Unassembled WGS sequence"/>
</dbReference>
<dbReference type="PROSITE" id="PS00062">
    <property type="entry name" value="ALDOKETO_REDUCTASE_2"/>
    <property type="match status" value="1"/>
</dbReference>
<dbReference type="EMBL" id="JBHSQK010000086">
    <property type="protein sequence ID" value="MFC5951837.1"/>
    <property type="molecule type" value="Genomic_DNA"/>
</dbReference>
<dbReference type="InterPro" id="IPR020471">
    <property type="entry name" value="AKR"/>
</dbReference>
<evidence type="ECO:0000313" key="5">
    <source>
        <dbReference type="EMBL" id="MFC5951837.1"/>
    </source>
</evidence>
<dbReference type="PROSITE" id="PS00063">
    <property type="entry name" value="ALDOKETO_REDUCTASE_3"/>
    <property type="match status" value="1"/>
</dbReference>